<organism evidence="3 4">
    <name type="scientific">Tetrahymena thermophila (strain SB210)</name>
    <dbReference type="NCBI Taxonomy" id="312017"/>
    <lineage>
        <taxon>Eukaryota</taxon>
        <taxon>Sar</taxon>
        <taxon>Alveolata</taxon>
        <taxon>Ciliophora</taxon>
        <taxon>Intramacronucleata</taxon>
        <taxon>Oligohymenophorea</taxon>
        <taxon>Hymenostomatida</taxon>
        <taxon>Tetrahymenina</taxon>
        <taxon>Tetrahymenidae</taxon>
        <taxon>Tetrahymena</taxon>
    </lineage>
</organism>
<gene>
    <name evidence="3" type="ORF">TTHERM_00313540</name>
</gene>
<dbReference type="EMBL" id="GG662498">
    <property type="protein sequence ID" value="EAR85872.2"/>
    <property type="molecule type" value="Genomic_DNA"/>
</dbReference>
<evidence type="ECO:0000313" key="4">
    <source>
        <dbReference type="Proteomes" id="UP000009168"/>
    </source>
</evidence>
<feature type="repeat" description="TPR" evidence="1">
    <location>
        <begin position="339"/>
        <end position="372"/>
    </location>
</feature>
<dbReference type="SMART" id="SM00028">
    <property type="entry name" value="TPR"/>
    <property type="match status" value="1"/>
</dbReference>
<dbReference type="AlphaFoldDB" id="Q22KC7"/>
<feature type="region of interest" description="Disordered" evidence="2">
    <location>
        <begin position="677"/>
        <end position="704"/>
    </location>
</feature>
<dbReference type="RefSeq" id="XP_001033535.2">
    <property type="nucleotide sequence ID" value="XM_001033535.3"/>
</dbReference>
<reference evidence="4" key="1">
    <citation type="journal article" date="2006" name="PLoS Biol.">
        <title>Macronuclear genome sequence of the ciliate Tetrahymena thermophila, a model eukaryote.</title>
        <authorList>
            <person name="Eisen J.A."/>
            <person name="Coyne R.S."/>
            <person name="Wu M."/>
            <person name="Wu D."/>
            <person name="Thiagarajan M."/>
            <person name="Wortman J.R."/>
            <person name="Badger J.H."/>
            <person name="Ren Q."/>
            <person name="Amedeo P."/>
            <person name="Jones K.M."/>
            <person name="Tallon L.J."/>
            <person name="Delcher A.L."/>
            <person name="Salzberg S.L."/>
            <person name="Silva J.C."/>
            <person name="Haas B.J."/>
            <person name="Majoros W.H."/>
            <person name="Farzad M."/>
            <person name="Carlton J.M."/>
            <person name="Smith R.K. Jr."/>
            <person name="Garg J."/>
            <person name="Pearlman R.E."/>
            <person name="Karrer K.M."/>
            <person name="Sun L."/>
            <person name="Manning G."/>
            <person name="Elde N.C."/>
            <person name="Turkewitz A.P."/>
            <person name="Asai D.J."/>
            <person name="Wilkes D.E."/>
            <person name="Wang Y."/>
            <person name="Cai H."/>
            <person name="Collins K."/>
            <person name="Stewart B.A."/>
            <person name="Lee S.R."/>
            <person name="Wilamowska K."/>
            <person name="Weinberg Z."/>
            <person name="Ruzzo W.L."/>
            <person name="Wloga D."/>
            <person name="Gaertig J."/>
            <person name="Frankel J."/>
            <person name="Tsao C.-C."/>
            <person name="Gorovsky M.A."/>
            <person name="Keeling P.J."/>
            <person name="Waller R.F."/>
            <person name="Patron N.J."/>
            <person name="Cherry J.M."/>
            <person name="Stover N.A."/>
            <person name="Krieger C.J."/>
            <person name="del Toro C."/>
            <person name="Ryder H.F."/>
            <person name="Williamson S.C."/>
            <person name="Barbeau R.A."/>
            <person name="Hamilton E.P."/>
            <person name="Orias E."/>
        </authorList>
    </citation>
    <scope>NUCLEOTIDE SEQUENCE [LARGE SCALE GENOMIC DNA]</scope>
    <source>
        <strain evidence="4">SB210</strain>
    </source>
</reference>
<name>Q22KC7_TETTS</name>
<evidence type="ECO:0000256" key="2">
    <source>
        <dbReference type="SAM" id="MobiDB-lite"/>
    </source>
</evidence>
<accession>Q22KC7</accession>
<dbReference type="KEGG" id="tet:TTHERM_00313540"/>
<dbReference type="Proteomes" id="UP000009168">
    <property type="component" value="Unassembled WGS sequence"/>
</dbReference>
<feature type="region of interest" description="Disordered" evidence="2">
    <location>
        <begin position="230"/>
        <end position="249"/>
    </location>
</feature>
<dbReference type="InParanoid" id="Q22KC7"/>
<evidence type="ECO:0000313" key="3">
    <source>
        <dbReference type="EMBL" id="EAR85872.2"/>
    </source>
</evidence>
<dbReference type="GeneID" id="7824694"/>
<feature type="compositionally biased region" description="Polar residues" evidence="2">
    <location>
        <begin position="681"/>
        <end position="704"/>
    </location>
</feature>
<evidence type="ECO:0000256" key="1">
    <source>
        <dbReference type="PROSITE-ProRule" id="PRU00339"/>
    </source>
</evidence>
<keyword evidence="4" id="KW-1185">Reference proteome</keyword>
<sequence length="1237" mass="143966">MEKSDTPLEIKKKQLVINLQTPQSKSQVNLVSPHGSELSHNSQAFYSKPSAFITSKDINQAISDLSKNIKEGKYHRAILRMHKLLSPNSSLSFAPYQQIKLYRRYFECFRKLTKRYFSQVGMTKSQLSNMEKMCERGTYLLDNWYNVLNDLIAQKNEVQQESFDETLDNNALQATDRSYNTFSQINSLRNLEQQAIMQVQNEKRLAQNPTDHPTSTIALSQKKNSLNRIREVDDEESDANSPNGSIVKIRDLSPEHNQKLIQEKMERIFEKKQNLKILKQINFHFSEFFKANFLTIQVWVKYGKKTENHSIYSSALFKATQLIDKLELTKDQDLIHCFAKVYIEIGNCYLQQGSMKECVKNYEKGLQFLQKEMLMRSSGENIQKLLKMSVKNRKKEQDKLQDNLLATVCLLYNISIAEEYQENISRVLESLNLAEWLSSIYLNGFSEIQDLIFKANDEAKSKYKVLVIEEGEIHIIMDEALGIREQKRKTNELNQSEKEDFYSYYSQILYDKYNIKELNQSLFITVPKQQNFLNMTTSIVSEINQGNQNGSFTNFPSAINNSQNLPLKVSAFHNSNNNSNIVSNNNIQMAKKNISVNSSSSLNQQGSTMISSNIKSRQFILDETPNKYKIDPQYKTNNPRIREFNSTGSKRNTTLSLIHNTYTPQNQNQNMSMLNLNQSQKQSRASISHSHRTSNQNGLSSINSSPQQQYQFVPFDLQQKLQSENNITKSEILRNVDVTYTPNHKRERVHQVRSMTAIGIVTTPQSIKHSPTKQEARRTTPQPYQPKLLTTSKYFNESNMIYYSQLENKEQLLDKQKTDEEKKQQVRNQLYHQPQIVQNLDYYFRDKINEKFQQQNERKGINLEYEFVQKGINIVMKEENFDKDEFSNAFKLLKLKKQKQKLREGEEAFDKKEPHEIKITTNQFLQNEIDYYEMKQNLKQELTNQKAAQKELENQRLAKNLIKEDDTEDNKINLRQVLVNKKNSVVSLKNVKEALSRNGGSDSKTSHITSIKSKIGLSRVDLEKQQGLTPQQIAKKAINAEIEQIDNKMRSEKKEINELSTPFERRFVNEENLNKGNASPYFTRNNSLQNSPQNKNISQNQSYQHSRQILFVQKRLNKLLNKKYFNQFFQIQQLFLKIRSNSRSRKLKFLDNYQDISKSTQLISVKRDVKKATTFIDLAFGSYKLQKLGMERNKLSSQDGTGSKQPSPASKIAQTLHKSLRKLMKLKTSELQDQKSN</sequence>
<keyword evidence="1" id="KW-0802">TPR repeat</keyword>
<dbReference type="PROSITE" id="PS50005">
    <property type="entry name" value="TPR"/>
    <property type="match status" value="1"/>
</dbReference>
<dbReference type="HOGENOM" id="CLU_270688_0_0_1"/>
<dbReference type="InterPro" id="IPR019734">
    <property type="entry name" value="TPR_rpt"/>
</dbReference>
<protein>
    <submittedName>
        <fullName evidence="3">Uncharacterized protein</fullName>
    </submittedName>
</protein>
<feature type="region of interest" description="Disordered" evidence="2">
    <location>
        <begin position="766"/>
        <end position="785"/>
    </location>
</feature>
<proteinExistence type="predicted"/>